<dbReference type="CDD" id="cd00016">
    <property type="entry name" value="ALP_like"/>
    <property type="match status" value="1"/>
</dbReference>
<dbReference type="Gene3D" id="3.40.720.10">
    <property type="entry name" value="Alkaline Phosphatase, subunit A"/>
    <property type="match status" value="2"/>
</dbReference>
<evidence type="ECO:0000256" key="1">
    <source>
        <dbReference type="SAM" id="SignalP"/>
    </source>
</evidence>
<reference evidence="2 3" key="1">
    <citation type="journal article" date="2015" name="Genome Biol. Evol.">
        <title>Phylogenomic analyses indicate that early fungi evolved digesting cell walls of algal ancestors of land plants.</title>
        <authorList>
            <person name="Chang Y."/>
            <person name="Wang S."/>
            <person name="Sekimoto S."/>
            <person name="Aerts A.L."/>
            <person name="Choi C."/>
            <person name="Clum A."/>
            <person name="LaButti K.M."/>
            <person name="Lindquist E.A."/>
            <person name="Yee Ngan C."/>
            <person name="Ohm R.A."/>
            <person name="Salamov A.A."/>
            <person name="Grigoriev I.V."/>
            <person name="Spatafora J.W."/>
            <person name="Berbee M.L."/>
        </authorList>
    </citation>
    <scope>NUCLEOTIDE SEQUENCE [LARGE SCALE GENOMIC DNA]</scope>
    <source>
        <strain evidence="2 3">NRRL 28638</strain>
    </source>
</reference>
<organism evidence="2 3">
    <name type="scientific">Conidiobolus coronatus (strain ATCC 28846 / CBS 209.66 / NRRL 28638)</name>
    <name type="common">Delacroixia coronata</name>
    <dbReference type="NCBI Taxonomy" id="796925"/>
    <lineage>
        <taxon>Eukaryota</taxon>
        <taxon>Fungi</taxon>
        <taxon>Fungi incertae sedis</taxon>
        <taxon>Zoopagomycota</taxon>
        <taxon>Entomophthoromycotina</taxon>
        <taxon>Entomophthoromycetes</taxon>
        <taxon>Entomophthorales</taxon>
        <taxon>Ancylistaceae</taxon>
        <taxon>Conidiobolus</taxon>
    </lineage>
</organism>
<dbReference type="PANTHER" id="PTHR10151:SF120">
    <property type="entry name" value="BIS(5'-ADENOSYL)-TRIPHOSPHATASE"/>
    <property type="match status" value="1"/>
</dbReference>
<keyword evidence="3" id="KW-1185">Reference proteome</keyword>
<name>A0A137NR53_CONC2</name>
<keyword evidence="1" id="KW-0732">Signal</keyword>
<gene>
    <name evidence="2" type="ORF">CONCODRAFT_13272</name>
</gene>
<dbReference type="InterPro" id="IPR017850">
    <property type="entry name" value="Alkaline_phosphatase_core_sf"/>
</dbReference>
<dbReference type="PANTHER" id="PTHR10151">
    <property type="entry name" value="ECTONUCLEOTIDE PYROPHOSPHATASE/PHOSPHODIESTERASE"/>
    <property type="match status" value="1"/>
</dbReference>
<dbReference type="Pfam" id="PF01663">
    <property type="entry name" value="Phosphodiest"/>
    <property type="match status" value="1"/>
</dbReference>
<sequence length="295" mass="32810">MKFNLSVLLLAALASARRDNDHDNNRGHGHVDRVIFLGLDGAGNFNTKLAVPAINNLLESGAYTNYASSVDPSWSAHNWASIFHGVTPEKHGVGNDNIKTKSYPEDSQYPSIFKIINQQDPKAKLASFAQWNPINTGLIERSLPVYRFNKPSDDEIFPEFINFLKTNATSTKFISWVIGDIDDVGHAKCWMCSEFVDEFIRTDGYIGQILDTLDSLRIKDSTLIVIAADHGGVKYSHGGATPKEKDVLFGIIGKDIRRKKLEDHTVRNMDAAAVILESLGYKVPANFDAKYPNLR</sequence>
<dbReference type="AlphaFoldDB" id="A0A137NR53"/>
<evidence type="ECO:0000313" key="3">
    <source>
        <dbReference type="Proteomes" id="UP000070444"/>
    </source>
</evidence>
<dbReference type="InterPro" id="IPR002591">
    <property type="entry name" value="Phosphodiest/P_Trfase"/>
</dbReference>
<feature type="signal peptide" evidence="1">
    <location>
        <begin position="1"/>
        <end position="16"/>
    </location>
</feature>
<protein>
    <submittedName>
        <fullName evidence="2">Alkaline phosphatase-like protein</fullName>
    </submittedName>
</protein>
<dbReference type="Proteomes" id="UP000070444">
    <property type="component" value="Unassembled WGS sequence"/>
</dbReference>
<dbReference type="OrthoDB" id="4062651at2759"/>
<evidence type="ECO:0000313" key="2">
    <source>
        <dbReference type="EMBL" id="KXN65221.1"/>
    </source>
</evidence>
<dbReference type="EMBL" id="KQ964943">
    <property type="protein sequence ID" value="KXN65221.1"/>
    <property type="molecule type" value="Genomic_DNA"/>
</dbReference>
<dbReference type="GO" id="GO:0016787">
    <property type="term" value="F:hydrolase activity"/>
    <property type="evidence" value="ECO:0007669"/>
    <property type="project" value="UniProtKB-ARBA"/>
</dbReference>
<accession>A0A137NR53</accession>
<dbReference type="SUPFAM" id="SSF53649">
    <property type="entry name" value="Alkaline phosphatase-like"/>
    <property type="match status" value="1"/>
</dbReference>
<feature type="chain" id="PRO_5007293994" evidence="1">
    <location>
        <begin position="17"/>
        <end position="295"/>
    </location>
</feature>
<proteinExistence type="predicted"/>